<dbReference type="EMBL" id="HBIW01024427">
    <property type="protein sequence ID" value="CAE0705605.1"/>
    <property type="molecule type" value="Transcribed_RNA"/>
</dbReference>
<protein>
    <submittedName>
        <fullName evidence="2">Uncharacterized protein</fullName>
    </submittedName>
</protein>
<reference evidence="3" key="2">
    <citation type="submission" date="2021-11" db="EMBL/GenBank/DDBJ databases">
        <authorList>
            <consortium name="Genoscope - CEA"/>
            <person name="William W."/>
        </authorList>
    </citation>
    <scope>NUCLEOTIDE SEQUENCE</scope>
</reference>
<evidence type="ECO:0000256" key="1">
    <source>
        <dbReference type="SAM" id="MobiDB-lite"/>
    </source>
</evidence>
<proteinExistence type="predicted"/>
<dbReference type="SUPFAM" id="SSF47113">
    <property type="entry name" value="Histone-fold"/>
    <property type="match status" value="1"/>
</dbReference>
<feature type="compositionally biased region" description="Acidic residues" evidence="1">
    <location>
        <begin position="377"/>
        <end position="386"/>
    </location>
</feature>
<organism evidence="2">
    <name type="scientific">Pelagomonas calceolata</name>
    <dbReference type="NCBI Taxonomy" id="35677"/>
    <lineage>
        <taxon>Eukaryota</taxon>
        <taxon>Sar</taxon>
        <taxon>Stramenopiles</taxon>
        <taxon>Ochrophyta</taxon>
        <taxon>Pelagophyceae</taxon>
        <taxon>Pelagomonadales</taxon>
        <taxon>Pelagomonadaceae</taxon>
        <taxon>Pelagomonas</taxon>
    </lineage>
</organism>
<evidence type="ECO:0000313" key="3">
    <source>
        <dbReference type="EMBL" id="CAH0380180.1"/>
    </source>
</evidence>
<name>A0A7S4A724_9STRA</name>
<sequence>MELSASAQGDARIVAARSLPRSVAHLDRAVLFQIFDYLRDALAFLQCEATCVDFRSLLREDGDTIGQIGQKLWQARPIAYGARIFATGGTAYTEEELEDLDEQYWAGTVGWTERHNDEICDGGREVVLGFACMDAIGAAQRLHGAIIAPLAGEQWTPLLNRLHRWSNLSIQRPLDMFSSAVVLAATESVEAWIIDLMEKGWLCALHRGKMIVTGNDIKLAARCSDDLTARGTEFPGCASWKSNAIYKSLNESGDRPLAELLAELDGPTQERIIRTLARRAGFAAYDNSAYETLWRLVLLRLCVLLERVDAVYFNTTPEDWEIRFPTPESWKRSKHRPSLETLAYVLQNGSGPMTPPPPHQYAPFRDEDDGSFRSDDCSDTDDDDDSSIGGGSVHENDSSIGDESAQPSSVADRLASLASLRSSGALTEAEFARAKALELGLPVP</sequence>
<dbReference type="AlphaFoldDB" id="A0A7S4A724"/>
<keyword evidence="4" id="KW-1185">Reference proteome</keyword>
<dbReference type="GO" id="GO:0046982">
    <property type="term" value="F:protein heterodimerization activity"/>
    <property type="evidence" value="ECO:0007669"/>
    <property type="project" value="InterPro"/>
</dbReference>
<feature type="compositionally biased region" description="Polar residues" evidence="1">
    <location>
        <begin position="398"/>
        <end position="407"/>
    </location>
</feature>
<dbReference type="InterPro" id="IPR009072">
    <property type="entry name" value="Histone-fold"/>
</dbReference>
<feature type="region of interest" description="Disordered" evidence="1">
    <location>
        <begin position="347"/>
        <end position="411"/>
    </location>
</feature>
<evidence type="ECO:0000313" key="4">
    <source>
        <dbReference type="Proteomes" id="UP000789595"/>
    </source>
</evidence>
<dbReference type="Proteomes" id="UP000789595">
    <property type="component" value="Unassembled WGS sequence"/>
</dbReference>
<dbReference type="EMBL" id="CAKKNE010000006">
    <property type="protein sequence ID" value="CAH0380180.1"/>
    <property type="molecule type" value="Genomic_DNA"/>
</dbReference>
<reference evidence="2" key="1">
    <citation type="submission" date="2021-01" db="EMBL/GenBank/DDBJ databases">
        <authorList>
            <person name="Corre E."/>
            <person name="Pelletier E."/>
            <person name="Niang G."/>
            <person name="Scheremetjew M."/>
            <person name="Finn R."/>
            <person name="Kale V."/>
            <person name="Holt S."/>
            <person name="Cochrane G."/>
            <person name="Meng A."/>
            <person name="Brown T."/>
            <person name="Cohen L."/>
        </authorList>
    </citation>
    <scope>NUCLEOTIDE SEQUENCE</scope>
    <source>
        <strain evidence="2">CCMP1756</strain>
    </source>
</reference>
<dbReference type="Gene3D" id="1.10.20.10">
    <property type="entry name" value="Histone, subunit A"/>
    <property type="match status" value="1"/>
</dbReference>
<accession>A0A7S4A724</accession>
<gene>
    <name evidence="2" type="ORF">PCAL00307_LOCUS21054</name>
    <name evidence="3" type="ORF">PECAL_6P18220</name>
</gene>
<evidence type="ECO:0000313" key="2">
    <source>
        <dbReference type="EMBL" id="CAE0705605.1"/>
    </source>
</evidence>